<dbReference type="PANTHER" id="PTHR35024:SF4">
    <property type="entry name" value="POLYMER-FORMING CYTOSKELETAL PROTEIN"/>
    <property type="match status" value="1"/>
</dbReference>
<reference evidence="3" key="1">
    <citation type="journal article" name="DNA Res.">
        <title>The physiological potential of anammox bacteria as revealed by their core genome structure.</title>
        <authorList>
            <person name="Okubo T."/>
            <person name="Toyoda A."/>
            <person name="Fukuhara K."/>
            <person name="Uchiyama I."/>
            <person name="Harigaya Y."/>
            <person name="Kuroiwa M."/>
            <person name="Suzuki T."/>
            <person name="Murakami Y."/>
            <person name="Suwa Y."/>
            <person name="Takami H."/>
        </authorList>
    </citation>
    <scope>NUCLEOTIDE SEQUENCE</scope>
    <source>
        <strain evidence="3">317325-3</strain>
    </source>
</reference>
<gene>
    <name evidence="3" type="ORF">DSYM_26050</name>
</gene>
<evidence type="ECO:0000313" key="3">
    <source>
        <dbReference type="EMBL" id="BBO21906.1"/>
    </source>
</evidence>
<dbReference type="EMBL" id="AP021857">
    <property type="protein sequence ID" value="BBO21906.1"/>
    <property type="molecule type" value="Genomic_DNA"/>
</dbReference>
<evidence type="ECO:0000313" key="4">
    <source>
        <dbReference type="Proteomes" id="UP000662914"/>
    </source>
</evidence>
<dbReference type="Proteomes" id="UP000662914">
    <property type="component" value="Chromosome"/>
</dbReference>
<feature type="region of interest" description="Disordered" evidence="2">
    <location>
        <begin position="158"/>
        <end position="196"/>
    </location>
</feature>
<organism evidence="3 4">
    <name type="scientific">Candidatus Desulfobacillus denitrificans</name>
    <dbReference type="NCBI Taxonomy" id="2608985"/>
    <lineage>
        <taxon>Bacteria</taxon>
        <taxon>Pseudomonadati</taxon>
        <taxon>Pseudomonadota</taxon>
        <taxon>Betaproteobacteria</taxon>
        <taxon>Candidatus Desulfobacillus</taxon>
    </lineage>
</organism>
<dbReference type="KEGG" id="ddz:DSYM_26050"/>
<feature type="compositionally biased region" description="Low complexity" evidence="2">
    <location>
        <begin position="15"/>
        <end position="50"/>
    </location>
</feature>
<evidence type="ECO:0000256" key="2">
    <source>
        <dbReference type="SAM" id="MobiDB-lite"/>
    </source>
</evidence>
<evidence type="ECO:0000256" key="1">
    <source>
        <dbReference type="ARBA" id="ARBA00044755"/>
    </source>
</evidence>
<dbReference type="InterPro" id="IPR007607">
    <property type="entry name" value="BacA/B"/>
</dbReference>
<comment type="similarity">
    <text evidence="1">Belongs to the bactofilin family.</text>
</comment>
<accession>A0A809S0G3</accession>
<dbReference type="AlphaFoldDB" id="A0A809S0G3"/>
<dbReference type="PANTHER" id="PTHR35024">
    <property type="entry name" value="HYPOTHETICAL CYTOSOLIC PROTEIN"/>
    <property type="match status" value="1"/>
</dbReference>
<protein>
    <submittedName>
        <fullName evidence="3">Polymer-forming cytoskeletal protein</fullName>
    </submittedName>
</protein>
<feature type="region of interest" description="Disordered" evidence="2">
    <location>
        <begin position="1"/>
        <end position="63"/>
    </location>
</feature>
<sequence>MLDKMQLFGKNNDLPQRNAPAAARRPGDPIAPTQRPEPVATPAPAASAPKVPDKPEADSGSRLIVGPDIKLKGAEISDCGTLVVEGRVEAQLDSQALQIAQPGAFTGRVVVEVAEIHGRFEGDLLARKKLVVHATGQVSGKIRYGRVVVEEGGDLSGDVRSLASEQAAPSTAPDETKRPELVGLDAARPRTASFQK</sequence>
<dbReference type="Pfam" id="PF04519">
    <property type="entry name" value="Bactofilin"/>
    <property type="match status" value="1"/>
</dbReference>
<proteinExistence type="inferred from homology"/>
<name>A0A809S0G3_9PROT</name>